<evidence type="ECO:0000256" key="2">
    <source>
        <dbReference type="ARBA" id="ARBA00007520"/>
    </source>
</evidence>
<proteinExistence type="inferred from homology"/>
<dbReference type="GO" id="GO:0022857">
    <property type="term" value="F:transmembrane transporter activity"/>
    <property type="evidence" value="ECO:0007669"/>
    <property type="project" value="InterPro"/>
</dbReference>
<feature type="transmembrane region" description="Helical" evidence="7">
    <location>
        <begin position="207"/>
        <end position="225"/>
    </location>
</feature>
<evidence type="ECO:0000256" key="6">
    <source>
        <dbReference type="SAM" id="MobiDB-lite"/>
    </source>
</evidence>
<feature type="transmembrane region" description="Helical" evidence="7">
    <location>
        <begin position="141"/>
        <end position="163"/>
    </location>
</feature>
<dbReference type="PANTHER" id="PTHR23501">
    <property type="entry name" value="MAJOR FACILITATOR SUPERFAMILY"/>
    <property type="match status" value="1"/>
</dbReference>
<feature type="transmembrane region" description="Helical" evidence="7">
    <location>
        <begin position="350"/>
        <end position="370"/>
    </location>
</feature>
<dbReference type="GO" id="GO:0005886">
    <property type="term" value="C:plasma membrane"/>
    <property type="evidence" value="ECO:0007669"/>
    <property type="project" value="TreeGrafter"/>
</dbReference>
<feature type="transmembrane region" description="Helical" evidence="7">
    <location>
        <begin position="117"/>
        <end position="135"/>
    </location>
</feature>
<evidence type="ECO:0000256" key="7">
    <source>
        <dbReference type="SAM" id="Phobius"/>
    </source>
</evidence>
<feature type="transmembrane region" description="Helical" evidence="7">
    <location>
        <begin position="272"/>
        <end position="291"/>
    </location>
</feature>
<dbReference type="AlphaFoldDB" id="A0A9P5GBZ4"/>
<evidence type="ECO:0000256" key="4">
    <source>
        <dbReference type="ARBA" id="ARBA00022989"/>
    </source>
</evidence>
<accession>A0A9P5GBZ4</accession>
<comment type="subcellular location">
    <subcellularLocation>
        <location evidence="1">Membrane</location>
        <topology evidence="1">Multi-pass membrane protein</topology>
    </subcellularLocation>
</comment>
<reference evidence="9" key="1">
    <citation type="submission" date="2020-02" db="EMBL/GenBank/DDBJ databases">
        <authorList>
            <person name="Lichtner F.J."/>
        </authorList>
    </citation>
    <scope>NUCLEOTIDE SEQUENCE</scope>
    <source>
        <strain evidence="9">G10</strain>
    </source>
</reference>
<feature type="transmembrane region" description="Helical" evidence="7">
    <location>
        <begin position="377"/>
        <end position="394"/>
    </location>
</feature>
<keyword evidence="5 7" id="KW-0472">Membrane</keyword>
<dbReference type="PANTHER" id="PTHR23501:SF102">
    <property type="entry name" value="DRUG TRANSPORTER, PUTATIVE (AFU_ORTHOLOGUE AFUA_3G08530)-RELATED"/>
    <property type="match status" value="1"/>
</dbReference>
<comment type="similarity">
    <text evidence="2">Belongs to the major facilitator superfamily. TCR/Tet family.</text>
</comment>
<evidence type="ECO:0000313" key="9">
    <source>
        <dbReference type="EMBL" id="KAF7516432.1"/>
    </source>
</evidence>
<dbReference type="InterPro" id="IPR011701">
    <property type="entry name" value="MFS"/>
</dbReference>
<gene>
    <name evidence="9" type="ORF">PCG10_002134</name>
</gene>
<evidence type="ECO:0000256" key="3">
    <source>
        <dbReference type="ARBA" id="ARBA00022692"/>
    </source>
</evidence>
<dbReference type="Pfam" id="PF07690">
    <property type="entry name" value="MFS_1"/>
    <property type="match status" value="1"/>
</dbReference>
<name>A0A9P5GBZ4_PENCR</name>
<keyword evidence="10" id="KW-1185">Reference proteome</keyword>
<organism evidence="9 10">
    <name type="scientific">Penicillium crustosum</name>
    <name type="common">Blue mold fungus</name>
    <dbReference type="NCBI Taxonomy" id="36656"/>
    <lineage>
        <taxon>Eukaryota</taxon>
        <taxon>Fungi</taxon>
        <taxon>Dikarya</taxon>
        <taxon>Ascomycota</taxon>
        <taxon>Pezizomycotina</taxon>
        <taxon>Eurotiomycetes</taxon>
        <taxon>Eurotiomycetidae</taxon>
        <taxon>Eurotiales</taxon>
        <taxon>Aspergillaceae</taxon>
        <taxon>Penicillium</taxon>
    </lineage>
</organism>
<keyword evidence="4 7" id="KW-1133">Transmembrane helix</keyword>
<dbReference type="InterPro" id="IPR036259">
    <property type="entry name" value="MFS_trans_sf"/>
</dbReference>
<dbReference type="PRINTS" id="PR01036">
    <property type="entry name" value="TCRTETB"/>
</dbReference>
<feature type="transmembrane region" description="Helical" evidence="7">
    <location>
        <begin position="312"/>
        <end position="330"/>
    </location>
</feature>
<feature type="domain" description="Major facilitator superfamily (MFS) profile" evidence="8">
    <location>
        <begin position="51"/>
        <end position="542"/>
    </location>
</feature>
<dbReference type="Gene3D" id="1.20.1720.10">
    <property type="entry name" value="Multidrug resistance protein D"/>
    <property type="match status" value="1"/>
</dbReference>
<evidence type="ECO:0000259" key="8">
    <source>
        <dbReference type="PROSITE" id="PS50850"/>
    </source>
</evidence>
<dbReference type="CDD" id="cd17502">
    <property type="entry name" value="MFS_Azr1_MDR_like"/>
    <property type="match status" value="1"/>
</dbReference>
<feature type="transmembrane region" description="Helical" evidence="7">
    <location>
        <begin position="436"/>
        <end position="462"/>
    </location>
</feature>
<keyword evidence="3 7" id="KW-0812">Transmembrane</keyword>
<feature type="region of interest" description="Disordered" evidence="6">
    <location>
        <begin position="1"/>
        <end position="40"/>
    </location>
</feature>
<evidence type="ECO:0000313" key="10">
    <source>
        <dbReference type="Proteomes" id="UP000701341"/>
    </source>
</evidence>
<feature type="transmembrane region" description="Helical" evidence="7">
    <location>
        <begin position="406"/>
        <end position="429"/>
    </location>
</feature>
<dbReference type="FunFam" id="1.20.1250.20:FF:000196">
    <property type="entry name" value="MFS toxin efflux pump (AflT)"/>
    <property type="match status" value="1"/>
</dbReference>
<feature type="transmembrane region" description="Helical" evidence="7">
    <location>
        <begin position="175"/>
        <end position="201"/>
    </location>
</feature>
<sequence>MSDSSNTRKALSEPSPGTELLPPEKEGEEIEQPSSTEEPPNELTKVEAFLLVFSICVPTFIAALEQTIVATAVPTIAKSFNATAVEYAWIGTAYLLPAAASAPPWGSLSDIFGRKPTLLAAIFVFFIGSLIGALAPNIHAILAGRVIQGTGGGGMLGLSATVVADAFSPRERSKYYGVLGVTWGLACGLGPIIGGAFAEFVTWRWCFWINLPVAGFSAVFVVFFLKVHTPRTPIIQGLLAVDWVGTLLLVCATVMFLLGLGFGGVAYPWDSAMVICLIIFGVVTLGIFVVVEWKVAKYPIVPMRLFQSTSNMSVFGIAYLHWTIFMANLYYLPLYFQSVLSATPILSGVYLLPVAITMCALSSLSGYYINQSGRYRPPIYIGLIIMLLGTGLYIDLKPFPSWPRVILYQIVSGLGLGPVFQAPIMAIFTITKPADIAAAVTTLLFIRDIATAMSIVFGGVIFQNRMSQQSGKINAAFPPDLAAQIIGEEASSALTLIPTLPDDQRRVINEVYTSSIRTEWIFYTALAGIALLLSLLISKQVLSKEHKLHKTGLDTMEQNRLEEEEKKDLKYENGQGHV</sequence>
<comment type="caution">
    <text evidence="9">The sequence shown here is derived from an EMBL/GenBank/DDBJ whole genome shotgun (WGS) entry which is preliminary data.</text>
</comment>
<evidence type="ECO:0000256" key="1">
    <source>
        <dbReference type="ARBA" id="ARBA00004141"/>
    </source>
</evidence>
<dbReference type="SUPFAM" id="SSF103473">
    <property type="entry name" value="MFS general substrate transporter"/>
    <property type="match status" value="1"/>
</dbReference>
<dbReference type="InterPro" id="IPR020846">
    <property type="entry name" value="MFS_dom"/>
</dbReference>
<feature type="transmembrane region" description="Helical" evidence="7">
    <location>
        <begin position="520"/>
        <end position="538"/>
    </location>
</feature>
<protein>
    <recommendedName>
        <fullName evidence="8">Major facilitator superfamily (MFS) profile domain-containing protein</fullName>
    </recommendedName>
</protein>
<dbReference type="EMBL" id="JAAOZQ010000138">
    <property type="protein sequence ID" value="KAF7516432.1"/>
    <property type="molecule type" value="Genomic_DNA"/>
</dbReference>
<dbReference type="Gene3D" id="1.20.1250.20">
    <property type="entry name" value="MFS general substrate transporter like domains"/>
    <property type="match status" value="1"/>
</dbReference>
<evidence type="ECO:0000256" key="5">
    <source>
        <dbReference type="ARBA" id="ARBA00023136"/>
    </source>
</evidence>
<dbReference type="Proteomes" id="UP000701341">
    <property type="component" value="Unassembled WGS sequence"/>
</dbReference>
<dbReference type="PROSITE" id="PS50850">
    <property type="entry name" value="MFS"/>
    <property type="match status" value="1"/>
</dbReference>
<feature type="transmembrane region" description="Helical" evidence="7">
    <location>
        <begin position="237"/>
        <end position="260"/>
    </location>
</feature>